<proteinExistence type="predicted"/>
<name>A0ABR2WYR9_9FUNG</name>
<reference evidence="2 3" key="1">
    <citation type="submission" date="2023-04" db="EMBL/GenBank/DDBJ databases">
        <title>Genome of Basidiobolus ranarum AG-B5.</title>
        <authorList>
            <person name="Stajich J.E."/>
            <person name="Carter-House D."/>
            <person name="Gryganskyi A."/>
        </authorList>
    </citation>
    <scope>NUCLEOTIDE SEQUENCE [LARGE SCALE GENOMIC DNA]</scope>
    <source>
        <strain evidence="2 3">AG-B5</strain>
    </source>
</reference>
<feature type="domain" description="CS" evidence="1">
    <location>
        <begin position="1"/>
        <end position="90"/>
    </location>
</feature>
<evidence type="ECO:0000259" key="1">
    <source>
        <dbReference type="PROSITE" id="PS51203"/>
    </source>
</evidence>
<sequence length="145" mass="16718">MSLPVFHIRQTLTHVTILVDVPEIQEESIQVKNDRNHIDLTFVDANEHCYSLPLDFDREIEPSGIKTNVCQANLILLIQKLHPGEWTAVCGEQYGKKYFLTESRIRELITCGELECPWSMSNLQISSVEVDRSNPDEALEFEVRF</sequence>
<organism evidence="2 3">
    <name type="scientific">Basidiobolus ranarum</name>
    <dbReference type="NCBI Taxonomy" id="34480"/>
    <lineage>
        <taxon>Eukaryota</taxon>
        <taxon>Fungi</taxon>
        <taxon>Fungi incertae sedis</taxon>
        <taxon>Zoopagomycota</taxon>
        <taxon>Entomophthoromycotina</taxon>
        <taxon>Basidiobolomycetes</taxon>
        <taxon>Basidiobolales</taxon>
        <taxon>Basidiobolaceae</taxon>
        <taxon>Basidiobolus</taxon>
    </lineage>
</organism>
<protein>
    <recommendedName>
        <fullName evidence="1">CS domain-containing protein</fullName>
    </recommendedName>
</protein>
<gene>
    <name evidence="2" type="ORF">K7432_004168</name>
</gene>
<evidence type="ECO:0000313" key="3">
    <source>
        <dbReference type="Proteomes" id="UP001479436"/>
    </source>
</evidence>
<dbReference type="Gene3D" id="2.60.40.790">
    <property type="match status" value="1"/>
</dbReference>
<accession>A0ABR2WYR9</accession>
<keyword evidence="3" id="KW-1185">Reference proteome</keyword>
<dbReference type="SUPFAM" id="SSF49764">
    <property type="entry name" value="HSP20-like chaperones"/>
    <property type="match status" value="1"/>
</dbReference>
<dbReference type="PROSITE" id="PS51203">
    <property type="entry name" value="CS"/>
    <property type="match status" value="1"/>
</dbReference>
<dbReference type="Proteomes" id="UP001479436">
    <property type="component" value="Unassembled WGS sequence"/>
</dbReference>
<dbReference type="EMBL" id="JASJQH010000139">
    <property type="protein sequence ID" value="KAK9766627.1"/>
    <property type="molecule type" value="Genomic_DNA"/>
</dbReference>
<comment type="caution">
    <text evidence="2">The sequence shown here is derived from an EMBL/GenBank/DDBJ whole genome shotgun (WGS) entry which is preliminary data.</text>
</comment>
<dbReference type="InterPro" id="IPR007052">
    <property type="entry name" value="CS_dom"/>
</dbReference>
<dbReference type="InterPro" id="IPR008978">
    <property type="entry name" value="HSP20-like_chaperone"/>
</dbReference>
<dbReference type="CDD" id="cd06463">
    <property type="entry name" value="p23_like"/>
    <property type="match status" value="1"/>
</dbReference>
<evidence type="ECO:0000313" key="2">
    <source>
        <dbReference type="EMBL" id="KAK9766627.1"/>
    </source>
</evidence>